<dbReference type="KEGG" id="phet:94289920"/>
<dbReference type="InterPro" id="IPR001199">
    <property type="entry name" value="Cyt_B5-like_heme/steroid-bd"/>
</dbReference>
<evidence type="ECO:0000313" key="4">
    <source>
        <dbReference type="Proteomes" id="UP000674318"/>
    </source>
</evidence>
<dbReference type="EMBL" id="JAFJZO010000031">
    <property type="protein sequence ID" value="KAG5497581.1"/>
    <property type="molecule type" value="Genomic_DNA"/>
</dbReference>
<keyword evidence="1" id="KW-0472">Membrane</keyword>
<dbReference type="AlphaFoldDB" id="A0A836HR17"/>
<keyword evidence="1" id="KW-0812">Transmembrane</keyword>
<organism evidence="3 4">
    <name type="scientific">Porcisia hertigi</name>
    <dbReference type="NCBI Taxonomy" id="2761500"/>
    <lineage>
        <taxon>Eukaryota</taxon>
        <taxon>Discoba</taxon>
        <taxon>Euglenozoa</taxon>
        <taxon>Kinetoplastea</taxon>
        <taxon>Metakinetoplastina</taxon>
        <taxon>Trypanosomatida</taxon>
        <taxon>Trypanosomatidae</taxon>
        <taxon>Leishmaniinae</taxon>
        <taxon>Porcisia</taxon>
    </lineage>
</organism>
<name>A0A836HR17_9TRYP</name>
<dbReference type="OrthoDB" id="260519at2759"/>
<keyword evidence="4" id="KW-1185">Reference proteome</keyword>
<evidence type="ECO:0000259" key="2">
    <source>
        <dbReference type="Pfam" id="PF00173"/>
    </source>
</evidence>
<proteinExistence type="predicted"/>
<evidence type="ECO:0000256" key="1">
    <source>
        <dbReference type="SAM" id="Phobius"/>
    </source>
</evidence>
<dbReference type="Pfam" id="PF00173">
    <property type="entry name" value="Cyt-b5"/>
    <property type="match status" value="1"/>
</dbReference>
<gene>
    <name evidence="3" type="ORF">JKF63_03846</name>
</gene>
<accession>A0A836HR17</accession>
<sequence length="124" mass="13433">MPPTNGPSVRLSYKNNYYIVPLTFITGVHPGGERLILPYVNQDITQAFVDAKHSDHAVQVLEQWMEGTPAGQSRVTSPLFAAGNALPSGRGNGGHYAQMMWDAFVFGLTGASVMAAVLCRQLKQ</sequence>
<reference evidence="3 4" key="1">
    <citation type="submission" date="2021-02" db="EMBL/GenBank/DDBJ databases">
        <title>Porcisia hertigi Genome sequencing and assembly.</title>
        <authorList>
            <person name="Almutairi H."/>
            <person name="Gatherer D."/>
        </authorList>
    </citation>
    <scope>NUCLEOTIDE SEQUENCE [LARGE SCALE GENOMIC DNA]</scope>
    <source>
        <strain evidence="3 4">C119</strain>
    </source>
</reference>
<dbReference type="InterPro" id="IPR036400">
    <property type="entry name" value="Cyt_B5-like_heme/steroid_sf"/>
</dbReference>
<dbReference type="Gene3D" id="3.10.120.10">
    <property type="entry name" value="Cytochrome b5-like heme/steroid binding domain"/>
    <property type="match status" value="1"/>
</dbReference>
<dbReference type="GeneID" id="94289920"/>
<feature type="transmembrane region" description="Helical" evidence="1">
    <location>
        <begin position="99"/>
        <end position="119"/>
    </location>
</feature>
<dbReference type="SUPFAM" id="SSF55856">
    <property type="entry name" value="Cytochrome b5-like heme/steroid binding domain"/>
    <property type="match status" value="1"/>
</dbReference>
<protein>
    <recommendedName>
        <fullName evidence="2">Cytochrome b5 heme-binding domain-containing protein</fullName>
    </recommendedName>
</protein>
<comment type="caution">
    <text evidence="3">The sequence shown here is derived from an EMBL/GenBank/DDBJ whole genome shotgun (WGS) entry which is preliminary data.</text>
</comment>
<feature type="domain" description="Cytochrome b5 heme-binding" evidence="2">
    <location>
        <begin position="28"/>
        <end position="63"/>
    </location>
</feature>
<dbReference type="RefSeq" id="XP_067755049.1">
    <property type="nucleotide sequence ID" value="XM_067899843.1"/>
</dbReference>
<keyword evidence="1" id="KW-1133">Transmembrane helix</keyword>
<evidence type="ECO:0000313" key="3">
    <source>
        <dbReference type="EMBL" id="KAG5497581.1"/>
    </source>
</evidence>
<dbReference type="Proteomes" id="UP000674318">
    <property type="component" value="Unassembled WGS sequence"/>
</dbReference>